<reference evidence="3" key="1">
    <citation type="journal article" date="2004" name="Plasmid">
        <title>Sequence analysis of plasmid pTS1 isolated from oral spirochetes.</title>
        <authorList>
            <person name="Chauhan S."/>
            <person name="Kuramitsu H.K."/>
        </authorList>
    </citation>
    <scope>NUCLEOTIDE SEQUENCE</scope>
    <source>
        <strain evidence="3">U9b</strain>
        <plasmid evidence="3">pTS1</plasmid>
    </source>
</reference>
<dbReference type="Pfam" id="PF01076">
    <property type="entry name" value="Mob_Pre"/>
    <property type="match status" value="1"/>
</dbReference>
<dbReference type="EMBL" id="AF112856">
    <property type="protein sequence ID" value="AAG50424.1"/>
    <property type="molecule type" value="Genomic_DNA"/>
</dbReference>
<feature type="coiled-coil region" evidence="1">
    <location>
        <begin position="232"/>
        <end position="280"/>
    </location>
</feature>
<dbReference type="NCBIfam" id="NF041497">
    <property type="entry name" value="MobV"/>
    <property type="match status" value="1"/>
</dbReference>
<evidence type="ECO:0000256" key="2">
    <source>
        <dbReference type="SAM" id="MobiDB-lite"/>
    </source>
</evidence>
<protein>
    <submittedName>
        <fullName evidence="3">Mob</fullName>
    </submittedName>
</protein>
<evidence type="ECO:0000313" key="3">
    <source>
        <dbReference type="EMBL" id="AAG50424.1"/>
    </source>
</evidence>
<name>Q9AQF1_TREDN</name>
<sequence>MAFCIMRTAKLKEDGNVGASVSHALRTRETPNADKAKTSDNWCCYNFTDEKGKTITKENADKIAMAEYRKRLPQKVRKNGVRAIELMLTASPEAFQEKKINPIEYLNNCDSWAKKTFGAKNIFLITHHYDELTPHSSILLVPTDPKGKLNCRYFLGGGAKLRALQDSFFEQVGKKFGLERGVKGSKARHQTVKQFYTKLEQLDKAIEPPAKKMLESFEQYSVRYKAKILPLLQKHEEKVLELSRDNLTLKSNLNAVQRRLEALESDLKREMEKVNQWESASPKQLINLATKLQNENFKSWSDKAKHETMNTKTREKSIDFER</sequence>
<dbReference type="GO" id="GO:0006310">
    <property type="term" value="P:DNA recombination"/>
    <property type="evidence" value="ECO:0007669"/>
    <property type="project" value="InterPro"/>
</dbReference>
<evidence type="ECO:0000256" key="1">
    <source>
        <dbReference type="SAM" id="Coils"/>
    </source>
</evidence>
<dbReference type="InterPro" id="IPR001668">
    <property type="entry name" value="Mob_Pre"/>
</dbReference>
<dbReference type="Gene3D" id="3.30.930.30">
    <property type="match status" value="1"/>
</dbReference>
<accession>Q9AQF1</accession>
<organism evidence="3">
    <name type="scientific">Treponema denticola</name>
    <dbReference type="NCBI Taxonomy" id="158"/>
    <lineage>
        <taxon>Bacteria</taxon>
        <taxon>Pseudomonadati</taxon>
        <taxon>Spirochaetota</taxon>
        <taxon>Spirochaetia</taxon>
        <taxon>Spirochaetales</taxon>
        <taxon>Treponemataceae</taxon>
        <taxon>Treponema</taxon>
    </lineage>
</organism>
<dbReference type="AlphaFoldDB" id="Q9AQF1"/>
<keyword evidence="1" id="KW-0175">Coiled coil</keyword>
<feature type="region of interest" description="Disordered" evidence="2">
    <location>
        <begin position="303"/>
        <end position="322"/>
    </location>
</feature>
<geneLocation type="plasmid" evidence="3">
    <name>pTS1</name>
</geneLocation>
<gene>
    <name evidence="3" type="primary">mob</name>
</gene>
<dbReference type="CDD" id="cd17242">
    <property type="entry name" value="MobM_relaxase"/>
    <property type="match status" value="1"/>
</dbReference>
<keyword evidence="3" id="KW-0614">Plasmid</keyword>
<dbReference type="GO" id="GO:0003677">
    <property type="term" value="F:DNA binding"/>
    <property type="evidence" value="ECO:0007669"/>
    <property type="project" value="InterPro"/>
</dbReference>
<proteinExistence type="predicted"/>